<keyword evidence="3" id="KW-0238">DNA-binding</keyword>
<dbReference type="InterPro" id="IPR014876">
    <property type="entry name" value="DEK_C"/>
</dbReference>
<dbReference type="GO" id="GO:0005634">
    <property type="term" value="C:nucleus"/>
    <property type="evidence" value="ECO:0007669"/>
    <property type="project" value="UniProtKB-SubCell"/>
</dbReference>
<reference evidence="7 8" key="1">
    <citation type="journal article" date="2018" name="Sci. Rep.">
        <title>Comparative analysis of the Pocillopora damicornis genome highlights role of immune system in coral evolution.</title>
        <authorList>
            <person name="Cunning R."/>
            <person name="Bay R.A."/>
            <person name="Gillette P."/>
            <person name="Baker A.C."/>
            <person name="Traylor-Knowles N."/>
        </authorList>
    </citation>
    <scope>NUCLEOTIDE SEQUENCE [LARGE SCALE GENOMIC DNA]</scope>
    <source>
        <strain evidence="7">RSMAS</strain>
        <tissue evidence="7">Whole animal</tissue>
    </source>
</reference>
<evidence type="ECO:0000256" key="3">
    <source>
        <dbReference type="ARBA" id="ARBA00023125"/>
    </source>
</evidence>
<dbReference type="GO" id="GO:0003677">
    <property type="term" value="F:DNA binding"/>
    <property type="evidence" value="ECO:0007669"/>
    <property type="project" value="UniProtKB-KW"/>
</dbReference>
<dbReference type="GO" id="GO:0042393">
    <property type="term" value="F:histone binding"/>
    <property type="evidence" value="ECO:0007669"/>
    <property type="project" value="TreeGrafter"/>
</dbReference>
<feature type="compositionally biased region" description="Acidic residues" evidence="5">
    <location>
        <begin position="53"/>
        <end position="65"/>
    </location>
</feature>
<dbReference type="Proteomes" id="UP000275408">
    <property type="component" value="Unassembled WGS sequence"/>
</dbReference>
<feature type="non-terminal residue" evidence="7">
    <location>
        <position position="1"/>
    </location>
</feature>
<evidence type="ECO:0000313" key="7">
    <source>
        <dbReference type="EMBL" id="RMX44690.1"/>
    </source>
</evidence>
<name>A0A3M6TTF5_POCDA</name>
<feature type="region of interest" description="Disordered" evidence="5">
    <location>
        <begin position="16"/>
        <end position="75"/>
    </location>
</feature>
<dbReference type="GO" id="GO:2000779">
    <property type="term" value="P:regulation of double-strand break repair"/>
    <property type="evidence" value="ECO:0007669"/>
    <property type="project" value="TreeGrafter"/>
</dbReference>
<keyword evidence="8" id="KW-1185">Reference proteome</keyword>
<feature type="domain" description="DEK-C" evidence="6">
    <location>
        <begin position="386"/>
        <end position="442"/>
    </location>
</feature>
<evidence type="ECO:0000259" key="6">
    <source>
        <dbReference type="PROSITE" id="PS51998"/>
    </source>
</evidence>
<keyword evidence="2" id="KW-0156">Chromatin regulator</keyword>
<dbReference type="GO" id="GO:0006325">
    <property type="term" value="P:chromatin organization"/>
    <property type="evidence" value="ECO:0007669"/>
    <property type="project" value="UniProtKB-KW"/>
</dbReference>
<dbReference type="STRING" id="46731.A0A3M6TTF5"/>
<dbReference type="PROSITE" id="PS51998">
    <property type="entry name" value="DEK_C"/>
    <property type="match status" value="1"/>
</dbReference>
<evidence type="ECO:0000256" key="2">
    <source>
        <dbReference type="ARBA" id="ARBA00022853"/>
    </source>
</evidence>
<evidence type="ECO:0000256" key="5">
    <source>
        <dbReference type="SAM" id="MobiDB-lite"/>
    </source>
</evidence>
<comment type="caution">
    <text evidence="7">The sequence shown here is derived from an EMBL/GenBank/DDBJ whole genome shotgun (WGS) entry which is preliminary data.</text>
</comment>
<proteinExistence type="predicted"/>
<keyword evidence="4" id="KW-0539">Nucleus</keyword>
<dbReference type="Pfam" id="PF08766">
    <property type="entry name" value="DEK_C"/>
    <property type="match status" value="1"/>
</dbReference>
<dbReference type="AlphaFoldDB" id="A0A3M6TTF5"/>
<feature type="compositionally biased region" description="Acidic residues" evidence="5">
    <location>
        <begin position="253"/>
        <end position="277"/>
    </location>
</feature>
<comment type="subcellular location">
    <subcellularLocation>
        <location evidence="1">Nucleus</location>
    </subcellularLocation>
</comment>
<dbReference type="EMBL" id="RCHS01002960">
    <property type="protein sequence ID" value="RMX44690.1"/>
    <property type="molecule type" value="Genomic_DNA"/>
</dbReference>
<protein>
    <recommendedName>
        <fullName evidence="6">DEK-C domain-containing protein</fullName>
    </recommendedName>
</protein>
<dbReference type="PANTHER" id="PTHR13468">
    <property type="entry name" value="DEK PROTEIN"/>
    <property type="match status" value="1"/>
</dbReference>
<dbReference type="InterPro" id="IPR044198">
    <property type="entry name" value="DEK"/>
</dbReference>
<dbReference type="OrthoDB" id="370884at2759"/>
<feature type="compositionally biased region" description="Basic and acidic residues" evidence="5">
    <location>
        <begin position="235"/>
        <end position="251"/>
    </location>
</feature>
<sequence>FPAQSTCPLEASIIMADKLESSELKSEAKETAKDEKSNNVEAEDSKQVSKNGEDEDNEESSEEEEHAGLYDKPVVIEGKRARKSTDFLVNQTTPTIIKESKPLIFEGKGESLGSIERTNYELGRSSAGELKPLHKLLYGREGRVMEVKKNIRKFNGFPFEKDSKDYEAKKLGVERFTNDGLKRLCEIFDLEKKGKRNDLLEKVMDFLMSPKSSGKPAPQPKPKKDEKKKRKRPKKEGSSKSKKEKSKKTSEMVESEDDEEKEEEEEEEEEEEQEQEEEPPKKKKKVESTPKKTESSPKKAKETKPKEKGKEKEKKKSKDKDKDKAKSKKSVEKTKTSKKRDPVPVKITALQKSPSKKKTPKKEKPVPVDDSSSDEEPLAKKSKKQPPTDSELEKIVKDLLDGADLEMVTMKSVCKQVYDKFPEHDLTSRKDFIKETVRKVIS</sequence>
<dbReference type="PANTHER" id="PTHR13468:SF1">
    <property type="entry name" value="PROTEIN DEK"/>
    <property type="match status" value="1"/>
</dbReference>
<feature type="region of interest" description="Disordered" evidence="5">
    <location>
        <begin position="204"/>
        <end position="392"/>
    </location>
</feature>
<evidence type="ECO:0000256" key="4">
    <source>
        <dbReference type="ARBA" id="ARBA00023242"/>
    </source>
</evidence>
<feature type="compositionally biased region" description="Basic and acidic residues" evidence="5">
    <location>
        <begin position="17"/>
        <end position="47"/>
    </location>
</feature>
<evidence type="ECO:0000256" key="1">
    <source>
        <dbReference type="ARBA" id="ARBA00004123"/>
    </source>
</evidence>
<organism evidence="7 8">
    <name type="scientific">Pocillopora damicornis</name>
    <name type="common">Cauliflower coral</name>
    <name type="synonym">Millepora damicornis</name>
    <dbReference type="NCBI Taxonomy" id="46731"/>
    <lineage>
        <taxon>Eukaryota</taxon>
        <taxon>Metazoa</taxon>
        <taxon>Cnidaria</taxon>
        <taxon>Anthozoa</taxon>
        <taxon>Hexacorallia</taxon>
        <taxon>Scleractinia</taxon>
        <taxon>Astrocoeniina</taxon>
        <taxon>Pocilloporidae</taxon>
        <taxon>Pocillopora</taxon>
    </lineage>
</organism>
<evidence type="ECO:0000313" key="8">
    <source>
        <dbReference type="Proteomes" id="UP000275408"/>
    </source>
</evidence>
<dbReference type="SUPFAM" id="SSF109715">
    <property type="entry name" value="DEK C-terminal domain"/>
    <property type="match status" value="1"/>
</dbReference>
<dbReference type="Gene3D" id="1.10.10.60">
    <property type="entry name" value="Homeodomain-like"/>
    <property type="match status" value="1"/>
</dbReference>
<feature type="compositionally biased region" description="Basic and acidic residues" evidence="5">
    <location>
        <begin position="286"/>
        <end position="343"/>
    </location>
</feature>
<gene>
    <name evidence="7" type="ORF">pdam_00012735</name>
</gene>
<accession>A0A3M6TTF5</accession>